<protein>
    <submittedName>
        <fullName evidence="6">NUDIX domain-containing protein</fullName>
    </submittedName>
</protein>
<gene>
    <name evidence="6" type="ORF">DY218_31460</name>
</gene>
<dbReference type="InterPro" id="IPR000086">
    <property type="entry name" value="NUDIX_hydrolase_dom"/>
</dbReference>
<proteinExistence type="inferred from homology"/>
<evidence type="ECO:0000256" key="2">
    <source>
        <dbReference type="ARBA" id="ARBA00005582"/>
    </source>
</evidence>
<feature type="domain" description="Nudix hydrolase" evidence="5">
    <location>
        <begin position="17"/>
        <end position="147"/>
    </location>
</feature>
<dbReference type="OrthoDB" id="9814308at2"/>
<comment type="cofactor">
    <cofactor evidence="1">
        <name>Mg(2+)</name>
        <dbReference type="ChEBI" id="CHEBI:18420"/>
    </cofactor>
</comment>
<dbReference type="Pfam" id="PF00293">
    <property type="entry name" value="NUDIX"/>
    <property type="match status" value="1"/>
</dbReference>
<dbReference type="PRINTS" id="PR00502">
    <property type="entry name" value="NUDIXFAMILY"/>
</dbReference>
<evidence type="ECO:0000256" key="4">
    <source>
        <dbReference type="RuleBase" id="RU003476"/>
    </source>
</evidence>
<dbReference type="InterPro" id="IPR015797">
    <property type="entry name" value="NUDIX_hydrolase-like_dom_sf"/>
</dbReference>
<keyword evidence="3 4" id="KW-0378">Hydrolase</keyword>
<dbReference type="InterPro" id="IPR020476">
    <property type="entry name" value="Nudix_hydrolase"/>
</dbReference>
<dbReference type="RefSeq" id="WP_128559551.1">
    <property type="nucleotide sequence ID" value="NZ_QUAK01000233.1"/>
</dbReference>
<dbReference type="AlphaFoldDB" id="A0A372LWX2"/>
<dbReference type="EMBL" id="QUAK01000233">
    <property type="protein sequence ID" value="RFU82773.1"/>
    <property type="molecule type" value="Genomic_DNA"/>
</dbReference>
<evidence type="ECO:0000256" key="3">
    <source>
        <dbReference type="ARBA" id="ARBA00022801"/>
    </source>
</evidence>
<dbReference type="Proteomes" id="UP000263094">
    <property type="component" value="Unassembled WGS sequence"/>
</dbReference>
<dbReference type="Gene3D" id="3.90.79.10">
    <property type="entry name" value="Nucleoside Triphosphate Pyrophosphohydrolase"/>
    <property type="match status" value="1"/>
</dbReference>
<reference evidence="6 7" key="1">
    <citation type="submission" date="2018-08" db="EMBL/GenBank/DDBJ databases">
        <title>Isolation, diversity and antifungal activity of Actinobacteria from wheat.</title>
        <authorList>
            <person name="Han C."/>
        </authorList>
    </citation>
    <scope>NUCLEOTIDE SEQUENCE [LARGE SCALE GENOMIC DNA]</scope>
    <source>
        <strain evidence="6 7">NEAU-YY421</strain>
    </source>
</reference>
<evidence type="ECO:0000256" key="1">
    <source>
        <dbReference type="ARBA" id="ARBA00001946"/>
    </source>
</evidence>
<sequence length="156" mass="16740">MARVDYFNDPNAPEANSIVPSVTAVARDEAGGVLLIHKTDNDLWALPGGGVDVGEAVADAAVRETKEETGFDVEVTGLVGLYTNPGHVMAYDDGEVRQQFSICFTARIIGGELRTSSESKEVAFVAPDDLDGLNIHPSMRMRIDHGLANRPQPYIG</sequence>
<keyword evidence="7" id="KW-1185">Reference proteome</keyword>
<name>A0A372LWX2_9ACTN</name>
<evidence type="ECO:0000259" key="5">
    <source>
        <dbReference type="PROSITE" id="PS51462"/>
    </source>
</evidence>
<comment type="similarity">
    <text evidence="2 4">Belongs to the Nudix hydrolase family.</text>
</comment>
<organism evidence="6 7">
    <name type="scientific">Streptomyces triticagri</name>
    <dbReference type="NCBI Taxonomy" id="2293568"/>
    <lineage>
        <taxon>Bacteria</taxon>
        <taxon>Bacillati</taxon>
        <taxon>Actinomycetota</taxon>
        <taxon>Actinomycetes</taxon>
        <taxon>Kitasatosporales</taxon>
        <taxon>Streptomycetaceae</taxon>
        <taxon>Streptomyces</taxon>
    </lineage>
</organism>
<evidence type="ECO:0000313" key="7">
    <source>
        <dbReference type="Proteomes" id="UP000263094"/>
    </source>
</evidence>
<dbReference type="PANTHER" id="PTHR43046">
    <property type="entry name" value="GDP-MANNOSE MANNOSYL HYDROLASE"/>
    <property type="match status" value="1"/>
</dbReference>
<dbReference type="GO" id="GO:0016787">
    <property type="term" value="F:hydrolase activity"/>
    <property type="evidence" value="ECO:0007669"/>
    <property type="project" value="UniProtKB-KW"/>
</dbReference>
<dbReference type="InterPro" id="IPR020084">
    <property type="entry name" value="NUDIX_hydrolase_CS"/>
</dbReference>
<dbReference type="PROSITE" id="PS51462">
    <property type="entry name" value="NUDIX"/>
    <property type="match status" value="1"/>
</dbReference>
<comment type="caution">
    <text evidence="6">The sequence shown here is derived from an EMBL/GenBank/DDBJ whole genome shotgun (WGS) entry which is preliminary data.</text>
</comment>
<dbReference type="SUPFAM" id="SSF55811">
    <property type="entry name" value="Nudix"/>
    <property type="match status" value="1"/>
</dbReference>
<dbReference type="PANTHER" id="PTHR43046:SF16">
    <property type="entry name" value="ADP-RIBOSE PYROPHOSPHATASE YJHB-RELATED"/>
    <property type="match status" value="1"/>
</dbReference>
<evidence type="ECO:0000313" key="6">
    <source>
        <dbReference type="EMBL" id="RFU82773.1"/>
    </source>
</evidence>
<dbReference type="PROSITE" id="PS00893">
    <property type="entry name" value="NUDIX_BOX"/>
    <property type="match status" value="1"/>
</dbReference>
<accession>A0A372LWX2</accession>